<evidence type="ECO:0000256" key="1">
    <source>
        <dbReference type="ARBA" id="ARBA00004651"/>
    </source>
</evidence>
<evidence type="ECO:0000256" key="12">
    <source>
        <dbReference type="ARBA" id="ARBA00031030"/>
    </source>
</evidence>
<comment type="similarity">
    <text evidence="3 13">Belongs to the membrane-bound acyltransferase family.</text>
</comment>
<evidence type="ECO:0000256" key="11">
    <source>
        <dbReference type="ARBA" id="ARBA00023315"/>
    </source>
</evidence>
<dbReference type="EMBL" id="CP050066">
    <property type="protein sequence ID" value="QIP07530.1"/>
    <property type="molecule type" value="Genomic_DNA"/>
</dbReference>
<dbReference type="PIRSF" id="PIRSF016636">
    <property type="entry name" value="AlgI_DltB"/>
    <property type="match status" value="1"/>
</dbReference>
<evidence type="ECO:0000313" key="16">
    <source>
        <dbReference type="Proteomes" id="UP000500895"/>
    </source>
</evidence>
<feature type="transmembrane region" description="Helical" evidence="14">
    <location>
        <begin position="244"/>
        <end position="272"/>
    </location>
</feature>
<keyword evidence="8" id="KW-0016">Alginate biosynthesis</keyword>
<feature type="transmembrane region" description="Helical" evidence="14">
    <location>
        <begin position="93"/>
        <end position="111"/>
    </location>
</feature>
<comment type="subcellular location">
    <subcellularLocation>
        <location evidence="1">Cell membrane</location>
        <topology evidence="1">Multi-pass membrane protein</topology>
    </subcellularLocation>
</comment>
<evidence type="ECO:0000313" key="15">
    <source>
        <dbReference type="EMBL" id="QIP07530.1"/>
    </source>
</evidence>
<feature type="transmembrane region" description="Helical" evidence="14">
    <location>
        <begin position="422"/>
        <end position="442"/>
    </location>
</feature>
<feature type="transmembrane region" description="Helical" evidence="14">
    <location>
        <begin position="71"/>
        <end position="88"/>
    </location>
</feature>
<feature type="transmembrane region" description="Helical" evidence="14">
    <location>
        <begin position="373"/>
        <end position="390"/>
    </location>
</feature>
<feature type="transmembrane region" description="Helical" evidence="14">
    <location>
        <begin position="167"/>
        <end position="185"/>
    </location>
</feature>
<keyword evidence="9 14" id="KW-1133">Transmembrane helix</keyword>
<feature type="transmembrane region" description="Helical" evidence="14">
    <location>
        <begin position="131"/>
        <end position="155"/>
    </location>
</feature>
<feature type="transmembrane region" description="Helical" evidence="14">
    <location>
        <begin position="205"/>
        <end position="223"/>
    </location>
</feature>
<dbReference type="GO" id="GO:0005886">
    <property type="term" value="C:plasma membrane"/>
    <property type="evidence" value="ECO:0007669"/>
    <property type="project" value="UniProtKB-SubCell"/>
</dbReference>
<evidence type="ECO:0000256" key="7">
    <source>
        <dbReference type="ARBA" id="ARBA00022692"/>
    </source>
</evidence>
<feature type="transmembrane region" description="Helical" evidence="14">
    <location>
        <begin position="345"/>
        <end position="361"/>
    </location>
</feature>
<dbReference type="InterPro" id="IPR051085">
    <property type="entry name" value="MB_O-acyltransferase"/>
</dbReference>
<keyword evidence="11 13" id="KW-0012">Acyltransferase</keyword>
<dbReference type="PANTHER" id="PTHR13285">
    <property type="entry name" value="ACYLTRANSFERASE"/>
    <property type="match status" value="1"/>
</dbReference>
<comment type="pathway">
    <text evidence="2">Glycan biosynthesis; alginate biosynthesis.</text>
</comment>
<organism evidence="15 16">
    <name type="scientific">Bradyrhizobium symbiodeficiens</name>
    <dbReference type="NCBI Taxonomy" id="1404367"/>
    <lineage>
        <taxon>Bacteria</taxon>
        <taxon>Pseudomonadati</taxon>
        <taxon>Pseudomonadota</taxon>
        <taxon>Alphaproteobacteria</taxon>
        <taxon>Hyphomicrobiales</taxon>
        <taxon>Nitrobacteraceae</taxon>
        <taxon>Bradyrhizobium</taxon>
    </lineage>
</organism>
<dbReference type="RefSeq" id="WP_166468035.1">
    <property type="nucleotide sequence ID" value="NZ_CP050066.2"/>
</dbReference>
<keyword evidence="6 13" id="KW-0808">Transferase</keyword>
<reference evidence="15 16" key="1">
    <citation type="journal article" date="2020" name="Int. J. Syst. Evol. Microbiol.">
        <title>Description and complete genome sequences of Bradyrhizobium symbiodeficiens sp. nov., a non-symbiotic bacterium associated with legumes native to Canada.</title>
        <authorList>
            <person name="Bromfield E.S.P."/>
            <person name="Cloutier S."/>
            <person name="Nguyen H.D.T."/>
        </authorList>
    </citation>
    <scope>NUCLEOTIDE SEQUENCE [LARGE SCALE GENOMIC DNA]</scope>
    <source>
        <strain evidence="15 16">101S1MB</strain>
    </source>
</reference>
<protein>
    <recommendedName>
        <fullName evidence="4">Probable alginate O-acetylase AlgI</fullName>
    </recommendedName>
    <alternativeName>
        <fullName evidence="12">Alginate biosynthesis protein AlgI</fullName>
    </alternativeName>
</protein>
<dbReference type="Pfam" id="PF03062">
    <property type="entry name" value="MBOAT"/>
    <property type="match status" value="1"/>
</dbReference>
<dbReference type="Proteomes" id="UP000500895">
    <property type="component" value="Chromosome"/>
</dbReference>
<dbReference type="InterPro" id="IPR004299">
    <property type="entry name" value="MBOAT_fam"/>
</dbReference>
<name>A0A6G9A518_9BRAD</name>
<dbReference type="GO" id="GO:0042121">
    <property type="term" value="P:alginic acid biosynthetic process"/>
    <property type="evidence" value="ECO:0007669"/>
    <property type="project" value="UniProtKB-KW"/>
</dbReference>
<keyword evidence="5 13" id="KW-1003">Cell membrane</keyword>
<keyword evidence="7 14" id="KW-0812">Transmembrane</keyword>
<dbReference type="InterPro" id="IPR024194">
    <property type="entry name" value="Ac/AlaTfrase_AlgI/DltB"/>
</dbReference>
<feature type="transmembrane region" description="Helical" evidence="14">
    <location>
        <begin position="20"/>
        <end position="42"/>
    </location>
</feature>
<evidence type="ECO:0000256" key="8">
    <source>
        <dbReference type="ARBA" id="ARBA00022841"/>
    </source>
</evidence>
<dbReference type="GO" id="GO:0016746">
    <property type="term" value="F:acyltransferase activity"/>
    <property type="evidence" value="ECO:0007669"/>
    <property type="project" value="UniProtKB-KW"/>
</dbReference>
<evidence type="ECO:0000256" key="14">
    <source>
        <dbReference type="SAM" id="Phobius"/>
    </source>
</evidence>
<evidence type="ECO:0000256" key="3">
    <source>
        <dbReference type="ARBA" id="ARBA00010323"/>
    </source>
</evidence>
<keyword evidence="10 13" id="KW-0472">Membrane</keyword>
<accession>A0A6G9A518</accession>
<evidence type="ECO:0000256" key="2">
    <source>
        <dbReference type="ARBA" id="ARBA00005182"/>
    </source>
</evidence>
<dbReference type="AlphaFoldDB" id="A0A6G9A518"/>
<evidence type="ECO:0000256" key="6">
    <source>
        <dbReference type="ARBA" id="ARBA00022679"/>
    </source>
</evidence>
<dbReference type="PIRSF" id="PIRSF500217">
    <property type="entry name" value="AlgI"/>
    <property type="match status" value="1"/>
</dbReference>
<sequence length="474" mass="53846">MARKAMTISTKMLNAMPGQWGGMTFTSYQFGVFVAVVFGAYYLAPLRRFQVQLLVLASVFFYGFGQPELLPLLLVAVLGTYVCLVLAFENRAVWMPAGIVFNLGLLAFFKYKFLFVDSGAAQLTGAAPIDFLLRLPLPIGISFFVFHNISLLVDLTRERRTVRLRDVFLYIIFFPQLVSGPITRAAQFMPQIVPKRIGDVAFVEAAKWILVGYFFKLYVANNLNEMTSYMDFPLYETLRTQDRWLLVFLYSYQIYADFFGYSAIALGLGLLFGYRLPVNFNLPYISTSFSEFWTRWHISLSTWLRTYLYIPLGGNRHGRVRTYLNLMIVMTLGGLWHGASLSYALWGMAHGLLLVVERPFLKLVGNEAPALRVIRMGIVFFCVTMLWIFFKLPNFDHALGYLQGMFIATDAPNPPKLFTNLALLYALPVILQHAGIGVLVAGRLRRWEPYLYGGLAALAHLEAGPDSAFIYFQF</sequence>
<evidence type="ECO:0000256" key="4">
    <source>
        <dbReference type="ARBA" id="ARBA00016084"/>
    </source>
</evidence>
<dbReference type="InterPro" id="IPR028362">
    <property type="entry name" value="AlgI"/>
</dbReference>
<evidence type="ECO:0000256" key="13">
    <source>
        <dbReference type="PIRNR" id="PIRNR016636"/>
    </source>
</evidence>
<evidence type="ECO:0000256" key="5">
    <source>
        <dbReference type="ARBA" id="ARBA00022475"/>
    </source>
</evidence>
<evidence type="ECO:0000256" key="10">
    <source>
        <dbReference type="ARBA" id="ARBA00023136"/>
    </source>
</evidence>
<dbReference type="PANTHER" id="PTHR13285:SF23">
    <property type="entry name" value="TEICHOIC ACID D-ALANYLTRANSFERASE"/>
    <property type="match status" value="1"/>
</dbReference>
<proteinExistence type="inferred from homology"/>
<evidence type="ECO:0000256" key="9">
    <source>
        <dbReference type="ARBA" id="ARBA00022989"/>
    </source>
</evidence>
<gene>
    <name evidence="15" type="ORF">HAV00_15240</name>
</gene>